<evidence type="ECO:0000313" key="3">
    <source>
        <dbReference type="Proteomes" id="UP000256690"/>
    </source>
</evidence>
<name>A0A3D8T4E1_9EURO</name>
<sequence length="511" mass="56172">MTSAPLPEPVTEQEKPSFNRRLSRQSDAGILEVEESAAVGPDREYLLAEEATPSASLKPSASDKAVSCRPSPPTNDYVGYAPHIQLMAAVARGVFYNELRRVAPKATRSLNSMEKPSPTGTVRKISPASQDLATVNTSYAVEQADKPVTPNPLRPNSEHQRNPGANSGVPGNRRTDLRKKFLDGQEVMTTDVGLNPLTSVPRGVETANLTEGHPSKSLAQASTARVEEQINITNNSQNKMPVAQRMVPAWGTFLLRQQRPRGPHHAPKTPANNPSKQPVPFQCSRPQEGSREVIDLTASNNEPTVPNNCPVRTAPRKQNVTSEGTLRLSGLPLQPAASTPVSSSHGQVPYISQGPQTLPPSTQHNNAPPAAALSNADRPIPVALCPLHPNLARMSAHEVYRSYTRIILTADLALFHRMNLDDHDSLRQRATEAFNAGNATEYHRLLSQLLQAEHRCEEILEHDRRARVTPGYLLAHADEIRRIDDEIRRFHEEGHCTVEGHPRGHRSRWPL</sequence>
<feature type="region of interest" description="Disordered" evidence="1">
    <location>
        <begin position="107"/>
        <end position="131"/>
    </location>
</feature>
<dbReference type="Proteomes" id="UP000256690">
    <property type="component" value="Unassembled WGS sequence"/>
</dbReference>
<organism evidence="2 3">
    <name type="scientific">Aspergillus mulundensis</name>
    <dbReference type="NCBI Taxonomy" id="1810919"/>
    <lineage>
        <taxon>Eukaryota</taxon>
        <taxon>Fungi</taxon>
        <taxon>Dikarya</taxon>
        <taxon>Ascomycota</taxon>
        <taxon>Pezizomycotina</taxon>
        <taxon>Eurotiomycetes</taxon>
        <taxon>Eurotiomycetidae</taxon>
        <taxon>Eurotiales</taxon>
        <taxon>Aspergillaceae</taxon>
        <taxon>Aspergillus</taxon>
        <taxon>Aspergillus subgen. Nidulantes</taxon>
    </lineage>
</organism>
<evidence type="ECO:0000256" key="1">
    <source>
        <dbReference type="SAM" id="MobiDB-lite"/>
    </source>
</evidence>
<dbReference type="EMBL" id="PVWQ01000001">
    <property type="protein sequence ID" value="RDW93432.1"/>
    <property type="molecule type" value="Genomic_DNA"/>
</dbReference>
<proteinExistence type="predicted"/>
<feature type="region of interest" description="Disordered" evidence="1">
    <location>
        <begin position="143"/>
        <end position="175"/>
    </location>
</feature>
<accession>A0A3D8T4E1</accession>
<gene>
    <name evidence="2" type="ORF">DSM5745_00754</name>
</gene>
<evidence type="ECO:0000313" key="2">
    <source>
        <dbReference type="EMBL" id="RDW93432.1"/>
    </source>
</evidence>
<comment type="caution">
    <text evidence="2">The sequence shown here is derived from an EMBL/GenBank/DDBJ whole genome shotgun (WGS) entry which is preliminary data.</text>
</comment>
<protein>
    <submittedName>
        <fullName evidence="2">Uncharacterized protein</fullName>
    </submittedName>
</protein>
<reference evidence="2 3" key="1">
    <citation type="journal article" date="2018" name="IMA Fungus">
        <title>IMA Genome-F 9: Draft genome sequence of Annulohypoxylon stygium, Aspergillus mulundensis, Berkeleyomyces basicola (syn. Thielaviopsis basicola), Ceratocystis smalleyi, two Cercospora beticola strains, Coleophoma cylindrospora, Fusarium fracticaudum, Phialophora cf. hyalina, and Morchella septimelata.</title>
        <authorList>
            <person name="Wingfield B.D."/>
            <person name="Bills G.F."/>
            <person name="Dong Y."/>
            <person name="Huang W."/>
            <person name="Nel W.J."/>
            <person name="Swalarsk-Parry B.S."/>
            <person name="Vaghefi N."/>
            <person name="Wilken P.M."/>
            <person name="An Z."/>
            <person name="de Beer Z.W."/>
            <person name="De Vos L."/>
            <person name="Chen L."/>
            <person name="Duong T.A."/>
            <person name="Gao Y."/>
            <person name="Hammerbacher A."/>
            <person name="Kikkert J.R."/>
            <person name="Li Y."/>
            <person name="Li H."/>
            <person name="Li K."/>
            <person name="Li Q."/>
            <person name="Liu X."/>
            <person name="Ma X."/>
            <person name="Naidoo K."/>
            <person name="Pethybridge S.J."/>
            <person name="Sun J."/>
            <person name="Steenkamp E.T."/>
            <person name="van der Nest M.A."/>
            <person name="van Wyk S."/>
            <person name="Wingfield M.J."/>
            <person name="Xiong C."/>
            <person name="Yue Q."/>
            <person name="Zhang X."/>
        </authorList>
    </citation>
    <scope>NUCLEOTIDE SEQUENCE [LARGE SCALE GENOMIC DNA]</scope>
    <source>
        <strain evidence="2 3">DSM 5745</strain>
    </source>
</reference>
<dbReference type="GeneID" id="38111124"/>
<keyword evidence="3" id="KW-1185">Reference proteome</keyword>
<dbReference type="RefSeq" id="XP_026608615.1">
    <property type="nucleotide sequence ID" value="XM_026742770.1"/>
</dbReference>
<feature type="region of interest" description="Disordered" evidence="1">
    <location>
        <begin position="50"/>
        <end position="71"/>
    </location>
</feature>
<dbReference type="AlphaFoldDB" id="A0A3D8T4E1"/>
<feature type="compositionally biased region" description="Polar residues" evidence="1">
    <location>
        <begin position="297"/>
        <end position="307"/>
    </location>
</feature>
<feature type="compositionally biased region" description="Polar residues" evidence="1">
    <location>
        <begin position="108"/>
        <end position="120"/>
    </location>
</feature>
<feature type="region of interest" description="Disordered" evidence="1">
    <location>
        <begin position="1"/>
        <end position="35"/>
    </location>
</feature>
<feature type="region of interest" description="Disordered" evidence="1">
    <location>
        <begin position="259"/>
        <end position="324"/>
    </location>
</feature>